<dbReference type="PANTHER" id="PTHR34415:SF1">
    <property type="entry name" value="INTEGRASE CATALYTIC DOMAIN-CONTAINING PROTEIN"/>
    <property type="match status" value="1"/>
</dbReference>
<evidence type="ECO:0000313" key="3">
    <source>
        <dbReference type="Proteomes" id="UP001159405"/>
    </source>
</evidence>
<accession>A0ABN8PYR4</accession>
<dbReference type="PANTHER" id="PTHR34415">
    <property type="entry name" value="INTEGRASE CATALYTIC DOMAIN-CONTAINING PROTEIN"/>
    <property type="match status" value="1"/>
</dbReference>
<dbReference type="Proteomes" id="UP001159405">
    <property type="component" value="Unassembled WGS sequence"/>
</dbReference>
<reference evidence="2 3" key="1">
    <citation type="submission" date="2022-05" db="EMBL/GenBank/DDBJ databases">
        <authorList>
            <consortium name="Genoscope - CEA"/>
            <person name="William W."/>
        </authorList>
    </citation>
    <scope>NUCLEOTIDE SEQUENCE [LARGE SCALE GENOMIC DNA]</scope>
</reference>
<sequence>MADTESIVREETPNAVIERAKKFLREGCGCSRGSKGGPCSREFREETVLFNLNNCLELTSGELDLIILANIQAFTRNDYSVLICKEMFLHLHGISYSRLRRLKEHYETHGIYPRTLGNTKRLPSNTLPQSTTENVHNFLTNYVEENAFVLPGRIPGFKSEDVKVLSSSETKMSVWRVYTATCETSGEQSVSYSKLVDLWQQFCPNVVVAKPLTDLCFTCQQNTTKLVRAANLPEHEKADYIKAQQEHLDCAQTERDFYRQTCLDSAATFKQIEEEMNLNEEHEPCSFNGTMHYSFDYTQQVHFPSNPMQPGPIYFKTPRKCGIFGVMCEGVPRQINYLIDEAATVGKGANATISYVHHFFSRHGLGETDVHLNADNCSGQNKNNYFLWYLAWRTATELHRNINYSFLIAGHTKFGPDRCFGILKKSFKVSFISSLYELARMVDTSSNAGVNKAQLVATHDGRVIVPVYDWSTFLGQYFKKLPNIKKFHHFRFSKDEPGVVYCREFLSSPKQAFFLLRNGVAIPPGSVLPQKINPEGLSEERRNYLYREIRQFCKPGTEDLVAPVP</sequence>
<dbReference type="Pfam" id="PF25273">
    <property type="entry name" value="DUF7869"/>
    <property type="match status" value="1"/>
</dbReference>
<comment type="caution">
    <text evidence="2">The sequence shown here is derived from an EMBL/GenBank/DDBJ whole genome shotgun (WGS) entry which is preliminary data.</text>
</comment>
<organism evidence="2 3">
    <name type="scientific">Porites lobata</name>
    <dbReference type="NCBI Taxonomy" id="104759"/>
    <lineage>
        <taxon>Eukaryota</taxon>
        <taxon>Metazoa</taxon>
        <taxon>Cnidaria</taxon>
        <taxon>Anthozoa</taxon>
        <taxon>Hexacorallia</taxon>
        <taxon>Scleractinia</taxon>
        <taxon>Fungiina</taxon>
        <taxon>Poritidae</taxon>
        <taxon>Porites</taxon>
    </lineage>
</organism>
<evidence type="ECO:0000259" key="1">
    <source>
        <dbReference type="Pfam" id="PF25273"/>
    </source>
</evidence>
<feature type="domain" description="DUF7869" evidence="1">
    <location>
        <begin position="320"/>
        <end position="499"/>
    </location>
</feature>
<dbReference type="EMBL" id="CALNXK010000091">
    <property type="protein sequence ID" value="CAH3151474.1"/>
    <property type="molecule type" value="Genomic_DNA"/>
</dbReference>
<evidence type="ECO:0000313" key="2">
    <source>
        <dbReference type="EMBL" id="CAH3151474.1"/>
    </source>
</evidence>
<dbReference type="InterPro" id="IPR057191">
    <property type="entry name" value="DUF7869"/>
</dbReference>
<name>A0ABN8PYR4_9CNID</name>
<keyword evidence="3" id="KW-1185">Reference proteome</keyword>
<gene>
    <name evidence="2" type="ORF">PLOB_00048610</name>
</gene>
<protein>
    <recommendedName>
        <fullName evidence="1">DUF7869 domain-containing protein</fullName>
    </recommendedName>
</protein>
<proteinExistence type="predicted"/>